<keyword evidence="3" id="KW-1185">Reference proteome</keyword>
<reference evidence="2" key="2">
    <citation type="submission" date="2025-09" db="UniProtKB">
        <authorList>
            <consortium name="Ensembl"/>
        </authorList>
    </citation>
    <scope>IDENTIFICATION</scope>
</reference>
<name>A0A671LQN5_9TELE</name>
<organism evidence="2 3">
    <name type="scientific">Sinocyclocheilus anshuiensis</name>
    <dbReference type="NCBI Taxonomy" id="1608454"/>
    <lineage>
        <taxon>Eukaryota</taxon>
        <taxon>Metazoa</taxon>
        <taxon>Chordata</taxon>
        <taxon>Craniata</taxon>
        <taxon>Vertebrata</taxon>
        <taxon>Euteleostomi</taxon>
        <taxon>Actinopterygii</taxon>
        <taxon>Neopterygii</taxon>
        <taxon>Teleostei</taxon>
        <taxon>Ostariophysi</taxon>
        <taxon>Cypriniformes</taxon>
        <taxon>Cyprinidae</taxon>
        <taxon>Cyprininae</taxon>
        <taxon>Sinocyclocheilus</taxon>
    </lineage>
</organism>
<dbReference type="Proteomes" id="UP000472260">
    <property type="component" value="Unassembled WGS sequence"/>
</dbReference>
<protein>
    <submittedName>
        <fullName evidence="2">Uncharacterized protein</fullName>
    </submittedName>
</protein>
<reference evidence="2" key="1">
    <citation type="submission" date="2025-08" db="UniProtKB">
        <authorList>
            <consortium name="Ensembl"/>
        </authorList>
    </citation>
    <scope>IDENTIFICATION</scope>
</reference>
<dbReference type="PANTHER" id="PTHR10306">
    <property type="entry name" value="SYNAPTOPHYSIN"/>
    <property type="match status" value="1"/>
</dbReference>
<evidence type="ECO:0000313" key="3">
    <source>
        <dbReference type="Proteomes" id="UP000472260"/>
    </source>
</evidence>
<dbReference type="InterPro" id="IPR001285">
    <property type="entry name" value="Synaptophysin/porin"/>
</dbReference>
<dbReference type="AlphaFoldDB" id="A0A671LQN5"/>
<dbReference type="GO" id="GO:0030672">
    <property type="term" value="C:synaptic vesicle membrane"/>
    <property type="evidence" value="ECO:0007669"/>
    <property type="project" value="TreeGrafter"/>
</dbReference>
<evidence type="ECO:0000313" key="2">
    <source>
        <dbReference type="Ensembl" id="ENSSANP00000022833.1"/>
    </source>
</evidence>
<proteinExistence type="predicted"/>
<feature type="signal peptide" evidence="1">
    <location>
        <begin position="1"/>
        <end position="19"/>
    </location>
</feature>
<accession>A0A671LQN5</accession>
<dbReference type="PANTHER" id="PTHR10306:SF16">
    <property type="entry name" value="SYNAPTOPORIN"/>
    <property type="match status" value="1"/>
</dbReference>
<dbReference type="Ensembl" id="ENSSANT00000024327.1">
    <property type="protein sequence ID" value="ENSSANP00000022833.1"/>
    <property type="gene ID" value="ENSSANG00000011782.1"/>
</dbReference>
<sequence>MGFIRVLEWLFAIFAFATCGGYSGQLQVSVDCINKSDSNLSIGINFTLHPKRLTNEDNGSNQYIINKKKTDRIEKE</sequence>
<evidence type="ECO:0000256" key="1">
    <source>
        <dbReference type="SAM" id="SignalP"/>
    </source>
</evidence>
<keyword evidence="1" id="KW-0732">Signal</keyword>
<feature type="chain" id="PRO_5045356072" evidence="1">
    <location>
        <begin position="20"/>
        <end position="76"/>
    </location>
</feature>
<dbReference type="PRINTS" id="PR00220">
    <property type="entry name" value="SYNAPTOPHYSN"/>
</dbReference>